<dbReference type="EMBL" id="BGZK01000007">
    <property type="protein sequence ID" value="GBP00948.1"/>
    <property type="molecule type" value="Genomic_DNA"/>
</dbReference>
<accession>A0A4C1SIB8</accession>
<organism evidence="1 2">
    <name type="scientific">Eumeta variegata</name>
    <name type="common">Bagworm moth</name>
    <name type="synonym">Eumeta japonica</name>
    <dbReference type="NCBI Taxonomy" id="151549"/>
    <lineage>
        <taxon>Eukaryota</taxon>
        <taxon>Metazoa</taxon>
        <taxon>Ecdysozoa</taxon>
        <taxon>Arthropoda</taxon>
        <taxon>Hexapoda</taxon>
        <taxon>Insecta</taxon>
        <taxon>Pterygota</taxon>
        <taxon>Neoptera</taxon>
        <taxon>Endopterygota</taxon>
        <taxon>Lepidoptera</taxon>
        <taxon>Glossata</taxon>
        <taxon>Ditrysia</taxon>
        <taxon>Tineoidea</taxon>
        <taxon>Psychidae</taxon>
        <taxon>Oiketicinae</taxon>
        <taxon>Eumeta</taxon>
    </lineage>
</organism>
<reference evidence="1 2" key="1">
    <citation type="journal article" date="2019" name="Commun. Biol.">
        <title>The bagworm genome reveals a unique fibroin gene that provides high tensile strength.</title>
        <authorList>
            <person name="Kono N."/>
            <person name="Nakamura H."/>
            <person name="Ohtoshi R."/>
            <person name="Tomita M."/>
            <person name="Numata K."/>
            <person name="Arakawa K."/>
        </authorList>
    </citation>
    <scope>NUCLEOTIDE SEQUENCE [LARGE SCALE GENOMIC DNA]</scope>
</reference>
<protein>
    <submittedName>
        <fullName evidence="1">Uncharacterized protein</fullName>
    </submittedName>
</protein>
<dbReference type="Proteomes" id="UP000299102">
    <property type="component" value="Unassembled WGS sequence"/>
</dbReference>
<name>A0A4C1SIB8_EUMVA</name>
<comment type="caution">
    <text evidence="1">The sequence shown here is derived from an EMBL/GenBank/DDBJ whole genome shotgun (WGS) entry which is preliminary data.</text>
</comment>
<evidence type="ECO:0000313" key="2">
    <source>
        <dbReference type="Proteomes" id="UP000299102"/>
    </source>
</evidence>
<keyword evidence="2" id="KW-1185">Reference proteome</keyword>
<evidence type="ECO:0000313" key="1">
    <source>
        <dbReference type="EMBL" id="GBP00948.1"/>
    </source>
</evidence>
<sequence length="123" mass="14126">MLAPCNARFEPGRERPVLRELTYPEESKRDSRWLSRYFSTEWSSGYEEKANDSFSDVEHLSAHIGEQSESKRSSTVDSQKLSIIDKLRQYAGISRASGYKWNGVESIFDEMGEGAPALIDWRE</sequence>
<dbReference type="AlphaFoldDB" id="A0A4C1SIB8"/>
<proteinExistence type="predicted"/>
<gene>
    <name evidence="1" type="ORF">EVAR_2256_1</name>
</gene>